<evidence type="ECO:0000313" key="2">
    <source>
        <dbReference type="WBParaSite" id="RSKR_0000145600.1"/>
    </source>
</evidence>
<sequence length="287" mass="33501">MAGNFWKSSHNSQWIFDKSDLVRERARDMKNITDEEYQKVMIFYCNFIHAIGTDTLNGVNNKVKMHVIATACVYFRRFYARQSFMDIDPFLLAPTCICLASKADEFSMMSTSKLISTVSNALKKWTFLNQEILIRPPYIQEAEFLLLEIMDCCLIVYHPYRTLHVLITDLKNTYKELKADIEVIHGEAVKYCNDHYRSDICILYPPHQIAYACLVLAMINLKKQDDYAEWFTDSSVEIDKVHEIIVAIGAMYRVWKDFIEKEQLPKILEKIPRPNTRAAEISKKEAL</sequence>
<organism evidence="1 2">
    <name type="scientific">Rhabditophanes sp. KR3021</name>
    <dbReference type="NCBI Taxonomy" id="114890"/>
    <lineage>
        <taxon>Eukaryota</taxon>
        <taxon>Metazoa</taxon>
        <taxon>Ecdysozoa</taxon>
        <taxon>Nematoda</taxon>
        <taxon>Chromadorea</taxon>
        <taxon>Rhabditida</taxon>
        <taxon>Tylenchina</taxon>
        <taxon>Panagrolaimomorpha</taxon>
        <taxon>Strongyloidoidea</taxon>
        <taxon>Alloionematidae</taxon>
        <taxon>Rhabditophanes</taxon>
    </lineage>
</organism>
<dbReference type="Proteomes" id="UP000095286">
    <property type="component" value="Unplaced"/>
</dbReference>
<name>A0AC35TKM8_9BILA</name>
<protein>
    <submittedName>
        <fullName evidence="2">Cyclin-C</fullName>
    </submittedName>
</protein>
<accession>A0AC35TKM8</accession>
<proteinExistence type="predicted"/>
<reference evidence="2" key="1">
    <citation type="submission" date="2016-11" db="UniProtKB">
        <authorList>
            <consortium name="WormBaseParasite"/>
        </authorList>
    </citation>
    <scope>IDENTIFICATION</scope>
    <source>
        <strain evidence="2">KR3021</strain>
    </source>
</reference>
<dbReference type="WBParaSite" id="RSKR_0000145600.1">
    <property type="protein sequence ID" value="RSKR_0000145600.1"/>
    <property type="gene ID" value="RSKR_0000145600"/>
</dbReference>
<evidence type="ECO:0000313" key="1">
    <source>
        <dbReference type="Proteomes" id="UP000095286"/>
    </source>
</evidence>